<dbReference type="Proteomes" id="UP000310334">
    <property type="component" value="Unassembled WGS sequence"/>
</dbReference>
<organism evidence="1 2">
    <name type="scientific">Metabacillus sediminilitoris</name>
    <dbReference type="NCBI Taxonomy" id="2567941"/>
    <lineage>
        <taxon>Bacteria</taxon>
        <taxon>Bacillati</taxon>
        <taxon>Bacillota</taxon>
        <taxon>Bacilli</taxon>
        <taxon>Bacillales</taxon>
        <taxon>Bacillaceae</taxon>
        <taxon>Metabacillus</taxon>
    </lineage>
</organism>
<dbReference type="GO" id="GO:0006355">
    <property type="term" value="P:regulation of DNA-templated transcription"/>
    <property type="evidence" value="ECO:0007669"/>
    <property type="project" value="InterPro"/>
</dbReference>
<dbReference type="RefSeq" id="WP_136355783.1">
    <property type="nucleotide sequence ID" value="NZ_CP046266.1"/>
</dbReference>
<dbReference type="Pfam" id="PF00989">
    <property type="entry name" value="PAS"/>
    <property type="match status" value="1"/>
</dbReference>
<reference evidence="1 2" key="1">
    <citation type="submission" date="2019-04" db="EMBL/GenBank/DDBJ databases">
        <title>Bacillus sediminilitoris sp. nov., isolated from a tidal flat sediment on the East China Sea.</title>
        <authorList>
            <person name="Wei Y."/>
            <person name="Mao H."/>
            <person name="Fang J."/>
        </authorList>
    </citation>
    <scope>NUCLEOTIDE SEQUENCE [LARGE SCALE GENOMIC DNA]</scope>
    <source>
        <strain evidence="1 2">DSL-17</strain>
    </source>
</reference>
<dbReference type="InterPro" id="IPR013767">
    <property type="entry name" value="PAS_fold"/>
</dbReference>
<dbReference type="EMBL" id="SSNT01000012">
    <property type="protein sequence ID" value="THF78144.1"/>
    <property type="molecule type" value="Genomic_DNA"/>
</dbReference>
<dbReference type="InterPro" id="IPR000014">
    <property type="entry name" value="PAS"/>
</dbReference>
<name>A0A4S4BYB8_9BACI</name>
<comment type="caution">
    <text evidence="1">The sequence shown here is derived from an EMBL/GenBank/DDBJ whole genome shotgun (WGS) entry which is preliminary data.</text>
</comment>
<evidence type="ECO:0000313" key="2">
    <source>
        <dbReference type="Proteomes" id="UP000310334"/>
    </source>
</evidence>
<dbReference type="SUPFAM" id="SSF55785">
    <property type="entry name" value="PYP-like sensor domain (PAS domain)"/>
    <property type="match status" value="1"/>
</dbReference>
<evidence type="ECO:0000313" key="1">
    <source>
        <dbReference type="EMBL" id="THF78144.1"/>
    </source>
</evidence>
<proteinExistence type="predicted"/>
<dbReference type="PROSITE" id="PS50112">
    <property type="entry name" value="PAS"/>
    <property type="match status" value="1"/>
</dbReference>
<gene>
    <name evidence="1" type="ORF">E6W99_16425</name>
</gene>
<protein>
    <submittedName>
        <fullName evidence="1">PAS domain-containing protein</fullName>
    </submittedName>
</protein>
<keyword evidence="2" id="KW-1185">Reference proteome</keyword>
<sequence>MLVNDSFAIHTLQSLISSLDVAISVINTKGEIVYWNEVAEKTYQIKKDEIITLSLTS</sequence>
<dbReference type="Gene3D" id="3.30.450.20">
    <property type="entry name" value="PAS domain"/>
    <property type="match status" value="1"/>
</dbReference>
<accession>A0A4S4BYB8</accession>
<dbReference type="AlphaFoldDB" id="A0A4S4BYB8"/>
<dbReference type="InterPro" id="IPR035965">
    <property type="entry name" value="PAS-like_dom_sf"/>
</dbReference>